<keyword evidence="2" id="KW-1185">Reference proteome</keyword>
<proteinExistence type="predicted"/>
<evidence type="ECO:0000313" key="1">
    <source>
        <dbReference type="EMBL" id="KTT16250.1"/>
    </source>
</evidence>
<sequence length="114" mass="12455">MIGLPANARVWLAAGHTDMRKGFDGLAAQVQGTLAANPFGGHVFVFRGRRGDIVKLLWFDGQGLLLAKCLERERFVWPSATQGRVVLTAAQLSMLLEGIDWRMPARTHTPSLAA</sequence>
<comment type="caution">
    <text evidence="1">The sequence shown here is derived from an EMBL/GenBank/DDBJ whole genome shotgun (WGS) entry which is preliminary data.</text>
</comment>
<dbReference type="PATRIC" id="fig|433924.3.peg.727"/>
<dbReference type="PANTHER" id="PTHR36455">
    <property type="match status" value="1"/>
</dbReference>
<keyword evidence="1" id="KW-0456">Lyase</keyword>
<dbReference type="PANTHER" id="PTHR36455:SF1">
    <property type="entry name" value="BLR8292 PROTEIN"/>
    <property type="match status" value="1"/>
</dbReference>
<dbReference type="AlphaFoldDB" id="A0A147GP91"/>
<organism evidence="1 2">
    <name type="scientific">Pseudacidovorax intermedius</name>
    <dbReference type="NCBI Taxonomy" id="433924"/>
    <lineage>
        <taxon>Bacteria</taxon>
        <taxon>Pseudomonadati</taxon>
        <taxon>Pseudomonadota</taxon>
        <taxon>Betaproteobacteria</taxon>
        <taxon>Burkholderiales</taxon>
        <taxon>Comamonadaceae</taxon>
        <taxon>Pseudacidovorax</taxon>
    </lineage>
</organism>
<dbReference type="EMBL" id="LDSL01000128">
    <property type="protein sequence ID" value="KTT16250.1"/>
    <property type="molecule type" value="Genomic_DNA"/>
</dbReference>
<dbReference type="NCBIfam" id="NF033819">
    <property type="entry name" value="IS66_TnpB"/>
    <property type="match status" value="1"/>
</dbReference>
<dbReference type="InterPro" id="IPR008878">
    <property type="entry name" value="Transposase_IS66_Orf2"/>
</dbReference>
<dbReference type="RefSeq" id="WP_058643458.1">
    <property type="nucleotide sequence ID" value="NZ_LDSL01000128.1"/>
</dbReference>
<dbReference type="GO" id="GO:0016829">
    <property type="term" value="F:lyase activity"/>
    <property type="evidence" value="ECO:0007669"/>
    <property type="project" value="UniProtKB-KW"/>
</dbReference>
<dbReference type="Pfam" id="PF05717">
    <property type="entry name" value="TnpB_IS66"/>
    <property type="match status" value="1"/>
</dbReference>
<protein>
    <submittedName>
        <fullName evidence="1">Isocitrate lyase</fullName>
    </submittedName>
</protein>
<dbReference type="Proteomes" id="UP000072741">
    <property type="component" value="Unassembled WGS sequence"/>
</dbReference>
<accession>A0A147GP91</accession>
<evidence type="ECO:0000313" key="2">
    <source>
        <dbReference type="Proteomes" id="UP000072741"/>
    </source>
</evidence>
<reference evidence="1 2" key="1">
    <citation type="journal article" date="2016" name="Front. Microbiol.">
        <title>Genomic Resource of Rice Seed Associated Bacteria.</title>
        <authorList>
            <person name="Midha S."/>
            <person name="Bansal K."/>
            <person name="Sharma S."/>
            <person name="Kumar N."/>
            <person name="Patil P.P."/>
            <person name="Chaudhry V."/>
            <person name="Patil P.B."/>
        </authorList>
    </citation>
    <scope>NUCLEOTIDE SEQUENCE [LARGE SCALE GENOMIC DNA]</scope>
    <source>
        <strain evidence="1 2">NS331</strain>
    </source>
</reference>
<gene>
    <name evidence="1" type="ORF">NS331_18700</name>
</gene>
<dbReference type="OrthoDB" id="9801450at2"/>
<name>A0A147GP91_9BURK</name>